<comment type="caution">
    <text evidence="8">The sequence shown here is derived from an EMBL/GenBank/DDBJ whole genome shotgun (WGS) entry which is preliminary data.</text>
</comment>
<gene>
    <name evidence="8" type="ORF">Xinn_03978</name>
</gene>
<dbReference type="Pfam" id="PF03412">
    <property type="entry name" value="Peptidase_C39"/>
    <property type="match status" value="1"/>
</dbReference>
<dbReference type="PANTHER" id="PTHR24221:SF606">
    <property type="entry name" value="COLICIN V SECRETION-PROCESSING ATP-BINDING PROTEIN"/>
    <property type="match status" value="1"/>
</dbReference>
<evidence type="ECO:0000256" key="5">
    <source>
        <dbReference type="SAM" id="Phobius"/>
    </source>
</evidence>
<keyword evidence="8" id="KW-0067">ATP-binding</keyword>
<dbReference type="PROSITE" id="PS50990">
    <property type="entry name" value="PEPTIDASE_C39"/>
    <property type="match status" value="1"/>
</dbReference>
<protein>
    <submittedName>
        <fullName evidence="8">Cyclolysin secretion ATP-binding protein</fullName>
    </submittedName>
</protein>
<proteinExistence type="predicted"/>
<dbReference type="PROSITE" id="PS50929">
    <property type="entry name" value="ABC_TM1F"/>
    <property type="match status" value="1"/>
</dbReference>
<evidence type="ECO:0000259" key="7">
    <source>
        <dbReference type="PROSITE" id="PS50990"/>
    </source>
</evidence>
<dbReference type="GO" id="GO:0005524">
    <property type="term" value="F:ATP binding"/>
    <property type="evidence" value="ECO:0007669"/>
    <property type="project" value="UniProtKB-KW"/>
</dbReference>
<dbReference type="InterPro" id="IPR005074">
    <property type="entry name" value="Peptidase_C39"/>
</dbReference>
<dbReference type="InterPro" id="IPR039421">
    <property type="entry name" value="Type_1_exporter"/>
</dbReference>
<name>A0A2G0MY21_9GAMM</name>
<dbReference type="Gene3D" id="3.90.70.10">
    <property type="entry name" value="Cysteine proteinases"/>
    <property type="match status" value="1"/>
</dbReference>
<keyword evidence="8" id="KW-0547">Nucleotide-binding</keyword>
<feature type="domain" description="Peptidase C39" evidence="7">
    <location>
        <begin position="20"/>
        <end position="139"/>
    </location>
</feature>
<dbReference type="Gene3D" id="1.20.1560.10">
    <property type="entry name" value="ABC transporter type 1, transmembrane domain"/>
    <property type="match status" value="1"/>
</dbReference>
<dbReference type="CDD" id="cd02419">
    <property type="entry name" value="Peptidase_C39C"/>
    <property type="match status" value="1"/>
</dbReference>
<keyword evidence="4 5" id="KW-0472">Membrane</keyword>
<evidence type="ECO:0000256" key="2">
    <source>
        <dbReference type="ARBA" id="ARBA00022692"/>
    </source>
</evidence>
<feature type="transmembrane region" description="Helical" evidence="5">
    <location>
        <begin position="206"/>
        <end position="224"/>
    </location>
</feature>
<reference evidence="8 9" key="1">
    <citation type="journal article" date="2017" name="Nat. Microbiol.">
        <title>Natural product diversity associated with the nematode symbionts Photorhabdus and Xenorhabdus.</title>
        <authorList>
            <person name="Tobias N.J."/>
            <person name="Wolff H."/>
            <person name="Djahanschiri B."/>
            <person name="Grundmann F."/>
            <person name="Kronenwerth M."/>
            <person name="Shi Y.M."/>
            <person name="Simonyi S."/>
            <person name="Grun P."/>
            <person name="Shapiro-Ilan D."/>
            <person name="Pidot S.J."/>
            <person name="Stinear T.P."/>
            <person name="Ebersberger I."/>
            <person name="Bode H.B."/>
        </authorList>
    </citation>
    <scope>NUCLEOTIDE SEQUENCE [LARGE SCALE GENOMIC DNA]</scope>
    <source>
        <strain evidence="8 9">DSM 16336</strain>
    </source>
</reference>
<feature type="transmembrane region" description="Helical" evidence="5">
    <location>
        <begin position="170"/>
        <end position="191"/>
    </location>
</feature>
<evidence type="ECO:0000256" key="1">
    <source>
        <dbReference type="ARBA" id="ARBA00004651"/>
    </source>
</evidence>
<keyword evidence="2 5" id="KW-0812">Transmembrane</keyword>
<evidence type="ECO:0000256" key="4">
    <source>
        <dbReference type="ARBA" id="ARBA00023136"/>
    </source>
</evidence>
<organism evidence="8 9">
    <name type="scientific">Xenorhabdus innexi</name>
    <dbReference type="NCBI Taxonomy" id="290109"/>
    <lineage>
        <taxon>Bacteria</taxon>
        <taxon>Pseudomonadati</taxon>
        <taxon>Pseudomonadota</taxon>
        <taxon>Gammaproteobacteria</taxon>
        <taxon>Enterobacterales</taxon>
        <taxon>Morganellaceae</taxon>
        <taxon>Xenorhabdus</taxon>
    </lineage>
</organism>
<evidence type="ECO:0000313" key="8">
    <source>
        <dbReference type="EMBL" id="PHM27389.1"/>
    </source>
</evidence>
<dbReference type="InterPro" id="IPR036640">
    <property type="entry name" value="ABC1_TM_sf"/>
</dbReference>
<comment type="subcellular location">
    <subcellularLocation>
        <location evidence="1">Cell membrane</location>
        <topology evidence="1">Multi-pass membrane protein</topology>
    </subcellularLocation>
</comment>
<keyword evidence="9" id="KW-1185">Reference proteome</keyword>
<evidence type="ECO:0000313" key="9">
    <source>
        <dbReference type="Proteomes" id="UP000224871"/>
    </source>
</evidence>
<dbReference type="Proteomes" id="UP000224871">
    <property type="component" value="Unassembled WGS sequence"/>
</dbReference>
<keyword evidence="3 5" id="KW-1133">Transmembrane helix</keyword>
<evidence type="ECO:0000256" key="3">
    <source>
        <dbReference type="ARBA" id="ARBA00022989"/>
    </source>
</evidence>
<sequence>MIKYNKIKFWSHYNLPTILQTEISECGLACLASISSFYGYQVDLLHLRKKFSIPITGTNLNDITSYAKELNLSYRAIRLDIDEIEQLKLPCLIHWGMNHFVVLKKVSPKKVTIMDPSIGIRHLTINDFSEYFTGIAVEFWPNNDFKKDVRKEKISISMLIKNISGIKKSVIKILLLAFSLEFLALISPYYMQLTIDHGVVSGDKNLILLLSFGFCILLIFEQVIEIIQDLLTTYISTNLNLQWKSNIFTHLINLPIDFFCKRHLGDIISRFSSIDSIQNTLTSAFFVSICNSLVSIITLSIMSIYSIQLTFISIITLLIYVLIRAAWYIPLREYTKENITHSAKQSSHFMETIRGIKTIKIFGKEILRYNTWLSLSIDTINSNLRAQRLSLAFSFLNKVLFGIQNILNAFSKW</sequence>
<feature type="domain" description="ABC transmembrane type-1" evidence="6">
    <location>
        <begin position="173"/>
        <end position="403"/>
    </location>
</feature>
<dbReference type="EMBL" id="NIBU01000115">
    <property type="protein sequence ID" value="PHM27389.1"/>
    <property type="molecule type" value="Genomic_DNA"/>
</dbReference>
<dbReference type="CDD" id="cd18567">
    <property type="entry name" value="ABC_6TM_CvaB_RaxB_like"/>
    <property type="match status" value="1"/>
</dbReference>
<feature type="transmembrane region" description="Helical" evidence="5">
    <location>
        <begin position="280"/>
        <end position="305"/>
    </location>
</feature>
<accession>A0A2G0MY21</accession>
<dbReference type="InterPro" id="IPR033838">
    <property type="entry name" value="CvaB_peptidase"/>
</dbReference>
<dbReference type="PANTHER" id="PTHR24221">
    <property type="entry name" value="ATP-BINDING CASSETTE SUB-FAMILY B"/>
    <property type="match status" value="1"/>
</dbReference>
<evidence type="ECO:0000259" key="6">
    <source>
        <dbReference type="PROSITE" id="PS50929"/>
    </source>
</evidence>
<dbReference type="SUPFAM" id="SSF90123">
    <property type="entry name" value="ABC transporter transmembrane region"/>
    <property type="match status" value="1"/>
</dbReference>
<feature type="transmembrane region" description="Helical" evidence="5">
    <location>
        <begin position="311"/>
        <end position="329"/>
    </location>
</feature>
<dbReference type="RefSeq" id="WP_099137778.1">
    <property type="nucleotide sequence ID" value="NZ_CAWNQC010000019.1"/>
</dbReference>
<dbReference type="InterPro" id="IPR011527">
    <property type="entry name" value="ABC1_TM_dom"/>
</dbReference>
<dbReference type="Pfam" id="PF00664">
    <property type="entry name" value="ABC_membrane"/>
    <property type="match status" value="1"/>
</dbReference>